<evidence type="ECO:0000313" key="1">
    <source>
        <dbReference type="EMBL" id="KRX12441.1"/>
    </source>
</evidence>
<name>A0A0V0RD92_9BILA</name>
<dbReference type="EMBL" id="JYDL01000397">
    <property type="protein sequence ID" value="KRX12441.1"/>
    <property type="molecule type" value="Genomic_DNA"/>
</dbReference>
<dbReference type="AlphaFoldDB" id="A0A0V0RD92"/>
<proteinExistence type="predicted"/>
<evidence type="ECO:0000313" key="2">
    <source>
        <dbReference type="Proteomes" id="UP000054630"/>
    </source>
</evidence>
<dbReference type="Proteomes" id="UP000054630">
    <property type="component" value="Unassembled WGS sequence"/>
</dbReference>
<feature type="non-terminal residue" evidence="1">
    <location>
        <position position="1"/>
    </location>
</feature>
<reference evidence="1 2" key="1">
    <citation type="submission" date="2015-01" db="EMBL/GenBank/DDBJ databases">
        <title>Evolution of Trichinella species and genotypes.</title>
        <authorList>
            <person name="Korhonen P.K."/>
            <person name="Edoardo P."/>
            <person name="Giuseppe L.R."/>
            <person name="Gasser R.B."/>
        </authorList>
    </citation>
    <scope>NUCLEOTIDE SEQUENCE [LARGE SCALE GENOMIC DNA]</scope>
    <source>
        <strain evidence="1">ISS37</strain>
    </source>
</reference>
<gene>
    <name evidence="1" type="ORF">T07_14031</name>
</gene>
<keyword evidence="2" id="KW-1185">Reference proteome</keyword>
<sequence length="73" mass="8336">LIRRLQNNGPIIETQALYQWLMPHLSGVRLTVAAIFEFSNLKSRKAEACFGKVNVIDVRRMNNGVFNAMTNEE</sequence>
<feature type="non-terminal residue" evidence="1">
    <location>
        <position position="73"/>
    </location>
</feature>
<comment type="caution">
    <text evidence="1">The sequence shown here is derived from an EMBL/GenBank/DDBJ whole genome shotgun (WGS) entry which is preliminary data.</text>
</comment>
<protein>
    <submittedName>
        <fullName evidence="1">Uncharacterized protein</fullName>
    </submittedName>
</protein>
<organism evidence="1 2">
    <name type="scientific">Trichinella nelsoni</name>
    <dbReference type="NCBI Taxonomy" id="6336"/>
    <lineage>
        <taxon>Eukaryota</taxon>
        <taxon>Metazoa</taxon>
        <taxon>Ecdysozoa</taxon>
        <taxon>Nematoda</taxon>
        <taxon>Enoplea</taxon>
        <taxon>Dorylaimia</taxon>
        <taxon>Trichinellida</taxon>
        <taxon>Trichinellidae</taxon>
        <taxon>Trichinella</taxon>
    </lineage>
</organism>
<accession>A0A0V0RD92</accession>